<keyword evidence="6" id="KW-0699">rRNA-binding</keyword>
<comment type="function">
    <text evidence="6">Forms part of the ribosomal stalk, playing a central role in the interaction of the ribosome with GTP-bound translation factors.</text>
</comment>
<evidence type="ECO:0000256" key="3">
    <source>
        <dbReference type="ARBA" id="ARBA00023274"/>
    </source>
</evidence>
<dbReference type="Gene3D" id="3.30.70.1730">
    <property type="match status" value="1"/>
</dbReference>
<dbReference type="GO" id="GO:0070180">
    <property type="term" value="F:large ribosomal subunit rRNA binding"/>
    <property type="evidence" value="ECO:0007669"/>
    <property type="project" value="UniProtKB-UniRule"/>
</dbReference>
<dbReference type="GO" id="GO:1990904">
    <property type="term" value="C:ribonucleoprotein complex"/>
    <property type="evidence" value="ECO:0007669"/>
    <property type="project" value="UniProtKB-KW"/>
</dbReference>
<dbReference type="NCBIfam" id="NF000955">
    <property type="entry name" value="PRK00099.1-1"/>
    <property type="match status" value="1"/>
</dbReference>
<evidence type="ECO:0000256" key="6">
    <source>
        <dbReference type="HAMAP-Rule" id="MF_00362"/>
    </source>
</evidence>
<evidence type="ECO:0000256" key="2">
    <source>
        <dbReference type="ARBA" id="ARBA00022980"/>
    </source>
</evidence>
<keyword evidence="8" id="KW-1185">Reference proteome</keyword>
<dbReference type="InterPro" id="IPR043141">
    <property type="entry name" value="Ribosomal_uL10-like_sf"/>
</dbReference>
<dbReference type="STRING" id="283737.SAMN05660453_1255"/>
<reference evidence="7 8" key="1">
    <citation type="submission" date="2016-10" db="EMBL/GenBank/DDBJ databases">
        <authorList>
            <person name="de Groot N.N."/>
        </authorList>
    </citation>
    <scope>NUCLEOTIDE SEQUENCE [LARGE SCALE GENOMIC DNA]</scope>
    <source>
        <strain evidence="7 8">DSM 19113</strain>
    </source>
</reference>
<comment type="subunit">
    <text evidence="4 6">Part of the ribosomal stalk of the 50S ribosomal subunit. The N-terminus interacts with L11 and the large rRNA to form the base of the stalk. The C-terminus forms an elongated spine to which L12 dimers bind in a sequential fashion forming a multimeric L10(L12)X complex.</text>
</comment>
<dbReference type="InterPro" id="IPR047865">
    <property type="entry name" value="Ribosomal_uL10_bac_type"/>
</dbReference>
<dbReference type="PANTHER" id="PTHR11560">
    <property type="entry name" value="39S RIBOSOMAL PROTEIN L10, MITOCHONDRIAL"/>
    <property type="match status" value="1"/>
</dbReference>
<evidence type="ECO:0000313" key="8">
    <source>
        <dbReference type="Proteomes" id="UP000199376"/>
    </source>
</evidence>
<name>A0A1I1HBT2_9LACO</name>
<keyword evidence="6" id="KW-0694">RNA-binding</keyword>
<proteinExistence type="inferred from homology"/>
<gene>
    <name evidence="6" type="primary">rplJ</name>
    <name evidence="7" type="ORF">SAMN05660453_1255</name>
</gene>
<dbReference type="SUPFAM" id="SSF160369">
    <property type="entry name" value="Ribosomal protein L10-like"/>
    <property type="match status" value="1"/>
</dbReference>
<dbReference type="Pfam" id="PF00466">
    <property type="entry name" value="Ribosomal_L10"/>
    <property type="match status" value="1"/>
</dbReference>
<dbReference type="GO" id="GO:0005840">
    <property type="term" value="C:ribosome"/>
    <property type="evidence" value="ECO:0007669"/>
    <property type="project" value="UniProtKB-KW"/>
</dbReference>
<evidence type="ECO:0000256" key="4">
    <source>
        <dbReference type="ARBA" id="ARBA00026025"/>
    </source>
</evidence>
<dbReference type="Proteomes" id="UP000199376">
    <property type="component" value="Unassembled WGS sequence"/>
</dbReference>
<evidence type="ECO:0000256" key="1">
    <source>
        <dbReference type="ARBA" id="ARBA00008889"/>
    </source>
</evidence>
<keyword evidence="2 6" id="KW-0689">Ribosomal protein</keyword>
<accession>A0A1I1HBT2</accession>
<dbReference type="GO" id="GO:0006412">
    <property type="term" value="P:translation"/>
    <property type="evidence" value="ECO:0007669"/>
    <property type="project" value="UniProtKB-UniRule"/>
</dbReference>
<dbReference type="InterPro" id="IPR001790">
    <property type="entry name" value="Ribosomal_uL10"/>
</dbReference>
<sequence>MSEQAIALKAQKVAEVTEQFKNASSAVLVNPIGLTVAESTDLRHQLRQEGVVLEVIKNKVLVRAAKDAGFEELNDLFAGPTAVAFSEDDAVAPARILKKYSDANEKLTIKGGVIDGSVVDIDEINKYASLPSREGLLGQLMAEFQFPIRSFAYAVKALQEKKEAEGETAEAAE</sequence>
<dbReference type="HAMAP" id="MF_00362">
    <property type="entry name" value="Ribosomal_uL10"/>
    <property type="match status" value="1"/>
</dbReference>
<protein>
    <recommendedName>
        <fullName evidence="5 6">Large ribosomal subunit protein uL10</fullName>
    </recommendedName>
</protein>
<dbReference type="InterPro" id="IPR022973">
    <property type="entry name" value="Ribosomal_uL10_bac"/>
</dbReference>
<dbReference type="RefSeq" id="WP_091503092.1">
    <property type="nucleotide sequence ID" value="NZ_FOLI01000007.1"/>
</dbReference>
<keyword evidence="3 6" id="KW-0687">Ribonucleoprotein</keyword>
<evidence type="ECO:0000313" key="7">
    <source>
        <dbReference type="EMBL" id="SFC18590.1"/>
    </source>
</evidence>
<dbReference type="CDD" id="cd05797">
    <property type="entry name" value="Ribosomal_L10"/>
    <property type="match status" value="1"/>
</dbReference>
<dbReference type="AlphaFoldDB" id="A0A1I1HBT2"/>
<organism evidence="7 8">
    <name type="scientific">Fructobacillus durionis</name>
    <dbReference type="NCBI Taxonomy" id="283737"/>
    <lineage>
        <taxon>Bacteria</taxon>
        <taxon>Bacillati</taxon>
        <taxon>Bacillota</taxon>
        <taxon>Bacilli</taxon>
        <taxon>Lactobacillales</taxon>
        <taxon>Lactobacillaceae</taxon>
        <taxon>Fructobacillus</taxon>
    </lineage>
</organism>
<evidence type="ECO:0000256" key="5">
    <source>
        <dbReference type="ARBA" id="ARBA00035202"/>
    </source>
</evidence>
<dbReference type="OrthoDB" id="9808307at2"/>
<comment type="similarity">
    <text evidence="1 6">Belongs to the universal ribosomal protein uL10 family.</text>
</comment>
<dbReference type="EMBL" id="FOLI01000007">
    <property type="protein sequence ID" value="SFC18590.1"/>
    <property type="molecule type" value="Genomic_DNA"/>
</dbReference>